<accession>E4YQC6</accession>
<dbReference type="Proteomes" id="UP000011014">
    <property type="component" value="Unassembled WGS sequence"/>
</dbReference>
<protein>
    <submittedName>
        <fullName evidence="1">Uncharacterized protein</fullName>
    </submittedName>
</protein>
<name>E4YQC6_OIKDI</name>
<dbReference type="EMBL" id="FN655032">
    <property type="protein sequence ID" value="CBY37671.1"/>
    <property type="molecule type" value="Genomic_DNA"/>
</dbReference>
<reference evidence="1" key="1">
    <citation type="journal article" date="2010" name="Science">
        <title>Plasticity of animal genome architecture unmasked by rapid evolution of a pelagic tunicate.</title>
        <authorList>
            <person name="Denoeud F."/>
            <person name="Henriet S."/>
            <person name="Mungpakdee S."/>
            <person name="Aury J.M."/>
            <person name="Da Silva C."/>
            <person name="Brinkmann H."/>
            <person name="Mikhaleva J."/>
            <person name="Olsen L.C."/>
            <person name="Jubin C."/>
            <person name="Canestro C."/>
            <person name="Bouquet J.M."/>
            <person name="Danks G."/>
            <person name="Poulain J."/>
            <person name="Campsteijn C."/>
            <person name="Adamski M."/>
            <person name="Cross I."/>
            <person name="Yadetie F."/>
            <person name="Muffato M."/>
            <person name="Louis A."/>
            <person name="Butcher S."/>
            <person name="Tsagkogeorga G."/>
            <person name="Konrad A."/>
            <person name="Singh S."/>
            <person name="Jensen M.F."/>
            <person name="Cong E.H."/>
            <person name="Eikeseth-Otteraa H."/>
            <person name="Noel B."/>
            <person name="Anthouard V."/>
            <person name="Porcel B.M."/>
            <person name="Kachouri-Lafond R."/>
            <person name="Nishino A."/>
            <person name="Ugolini M."/>
            <person name="Chourrout P."/>
            <person name="Nishida H."/>
            <person name="Aasland R."/>
            <person name="Huzurbazar S."/>
            <person name="Westhof E."/>
            <person name="Delsuc F."/>
            <person name="Lehrach H."/>
            <person name="Reinhardt R."/>
            <person name="Weissenbach J."/>
            <person name="Roy S.W."/>
            <person name="Artiguenave F."/>
            <person name="Postlethwait J.H."/>
            <person name="Manak J.R."/>
            <person name="Thompson E.M."/>
            <person name="Jaillon O."/>
            <person name="Du Pasquier L."/>
            <person name="Boudinot P."/>
            <person name="Liberles D.A."/>
            <person name="Volff J.N."/>
            <person name="Philippe H."/>
            <person name="Lenhard B."/>
            <person name="Roest Crollius H."/>
            <person name="Wincker P."/>
            <person name="Chourrout D."/>
        </authorList>
    </citation>
    <scope>NUCLEOTIDE SEQUENCE [LARGE SCALE GENOMIC DNA]</scope>
</reference>
<organism evidence="1">
    <name type="scientific">Oikopleura dioica</name>
    <name type="common">Tunicate</name>
    <dbReference type="NCBI Taxonomy" id="34765"/>
    <lineage>
        <taxon>Eukaryota</taxon>
        <taxon>Metazoa</taxon>
        <taxon>Chordata</taxon>
        <taxon>Tunicata</taxon>
        <taxon>Appendicularia</taxon>
        <taxon>Copelata</taxon>
        <taxon>Oikopleuridae</taxon>
        <taxon>Oikopleura</taxon>
    </lineage>
</organism>
<proteinExistence type="predicted"/>
<feature type="non-terminal residue" evidence="1">
    <location>
        <position position="92"/>
    </location>
</feature>
<gene>
    <name evidence="1" type="ORF">GSOID_T00031153001</name>
</gene>
<sequence>MNLKKRHFIFVYFGINKETRCILKDVDIAQNPSIISENLSRVQKLEAHDLLLFVLVGVEKGVELGNLFFLRNYCLIELFPFLLSPSVSLKMA</sequence>
<evidence type="ECO:0000313" key="1">
    <source>
        <dbReference type="EMBL" id="CBY37671.1"/>
    </source>
</evidence>
<dbReference type="AlphaFoldDB" id="E4YQC6"/>